<dbReference type="Proteomes" id="UP000326837">
    <property type="component" value="Chromosome"/>
</dbReference>
<dbReference type="GO" id="GO:0005829">
    <property type="term" value="C:cytosol"/>
    <property type="evidence" value="ECO:0007669"/>
    <property type="project" value="TreeGrafter"/>
</dbReference>
<sequence>MPDTFTTLLGRLAAGEDLPASEMTAAMGAIMSGERPAGEIGLFLTSLAAKGETAEEVAGAARAMREHMTPIRSRYDVLLDTCGTGGSGSNLFNVSTTAAIVIAAAGVPVAKHGNRSVTSRSGSADLLAELGVNIAASVPQIERCLDELGICFCFAPLMHPAMRHVSAVRKELGIRTIFNVLGPLSNPAGASHQLLGAGLPHLRPLLAEALQLLDVERALVVSGADGLGELTIARETNVSEVTRGKQRELTFKPEEFGLQPASLESLRIDGPAESAALVRRVLAGEPGPGRDIVILNAAAGLIAVEPELQPIDAAHRAAQAIDSGAAAELLQKLVAVSHAD</sequence>
<dbReference type="EC" id="2.4.2.18" evidence="9"/>
<evidence type="ECO:0000256" key="7">
    <source>
        <dbReference type="ARBA" id="ARBA00052328"/>
    </source>
</evidence>
<keyword evidence="13" id="KW-1185">Reference proteome</keyword>
<dbReference type="GO" id="GO:0000162">
    <property type="term" value="P:L-tryptophan biosynthetic process"/>
    <property type="evidence" value="ECO:0007669"/>
    <property type="project" value="UniProtKB-UniRule"/>
</dbReference>
<dbReference type="InterPro" id="IPR000312">
    <property type="entry name" value="Glycosyl_Trfase_fam3"/>
</dbReference>
<dbReference type="Gene3D" id="3.40.1030.10">
    <property type="entry name" value="Nucleoside phosphorylase/phosphoribosyltransferase catalytic domain"/>
    <property type="match status" value="1"/>
</dbReference>
<dbReference type="AlphaFoldDB" id="A0A5K7XEY2"/>
<feature type="binding site" evidence="9">
    <location>
        <position position="95"/>
    </location>
    <ligand>
        <name>Mg(2+)</name>
        <dbReference type="ChEBI" id="CHEBI:18420"/>
        <label>1</label>
    </ligand>
</feature>
<dbReference type="FunFam" id="3.40.1030.10:FF:000002">
    <property type="entry name" value="Anthranilate phosphoribosyltransferase"/>
    <property type="match status" value="1"/>
</dbReference>
<keyword evidence="9" id="KW-0460">Magnesium</keyword>
<dbReference type="Gene3D" id="1.20.970.10">
    <property type="entry name" value="Transferase, Pyrimidine Nucleoside Phosphorylase, Chain C"/>
    <property type="match status" value="1"/>
</dbReference>
<keyword evidence="3 9" id="KW-0328">Glycosyltransferase</keyword>
<evidence type="ECO:0000256" key="5">
    <source>
        <dbReference type="ARBA" id="ARBA00022822"/>
    </source>
</evidence>
<keyword evidence="5 9" id="KW-0822">Tryptophan biosynthesis</keyword>
<gene>
    <name evidence="9" type="primary">trpD</name>
    <name evidence="12" type="ORF">PLANPX_4670</name>
</gene>
<feature type="binding site" evidence="9">
    <location>
        <position position="229"/>
    </location>
    <ligand>
        <name>Mg(2+)</name>
        <dbReference type="ChEBI" id="CHEBI:18420"/>
        <label>2</label>
    </ligand>
</feature>
<protein>
    <recommendedName>
        <fullName evidence="9">Anthranilate phosphoribosyltransferase</fullName>
        <ecNumber evidence="9">2.4.2.18</ecNumber>
    </recommendedName>
</protein>
<dbReference type="RefSeq" id="WP_152100518.1">
    <property type="nucleotide sequence ID" value="NZ_AP021861.1"/>
</dbReference>
<keyword evidence="2 9" id="KW-0028">Amino-acid biosynthesis</keyword>
<evidence type="ECO:0000256" key="1">
    <source>
        <dbReference type="ARBA" id="ARBA00004907"/>
    </source>
</evidence>
<keyword evidence="9" id="KW-0479">Metal-binding</keyword>
<dbReference type="InterPro" id="IPR035902">
    <property type="entry name" value="Nuc_phospho_transferase"/>
</dbReference>
<dbReference type="EMBL" id="AP021861">
    <property type="protein sequence ID" value="BBO35058.1"/>
    <property type="molecule type" value="Genomic_DNA"/>
</dbReference>
<comment type="pathway">
    <text evidence="1 9">Amino-acid biosynthesis; L-tryptophan biosynthesis; L-tryptophan from chorismate: step 2/5.</text>
</comment>
<feature type="binding site" evidence="9">
    <location>
        <begin position="111"/>
        <end position="119"/>
    </location>
    <ligand>
        <name>5-phospho-alpha-D-ribose 1-diphosphate</name>
        <dbReference type="ChEBI" id="CHEBI:58017"/>
    </ligand>
</feature>
<dbReference type="InterPro" id="IPR017459">
    <property type="entry name" value="Glycosyl_Trfase_fam3_N_dom"/>
</dbReference>
<name>A0A5K7XEY2_9BACT</name>
<dbReference type="NCBIfam" id="TIGR01245">
    <property type="entry name" value="trpD"/>
    <property type="match status" value="1"/>
</dbReference>
<feature type="binding site" evidence="9">
    <location>
        <position position="123"/>
    </location>
    <ligand>
        <name>5-phospho-alpha-D-ribose 1-diphosphate</name>
        <dbReference type="ChEBI" id="CHEBI:58017"/>
    </ligand>
</feature>
<dbReference type="UniPathway" id="UPA00035">
    <property type="reaction ID" value="UER00041"/>
</dbReference>
<feature type="binding site" evidence="9">
    <location>
        <position position="83"/>
    </location>
    <ligand>
        <name>5-phospho-alpha-D-ribose 1-diphosphate</name>
        <dbReference type="ChEBI" id="CHEBI:58017"/>
    </ligand>
</feature>
<dbReference type="HAMAP" id="MF_00211">
    <property type="entry name" value="TrpD"/>
    <property type="match status" value="1"/>
</dbReference>
<evidence type="ECO:0000259" key="10">
    <source>
        <dbReference type="Pfam" id="PF00591"/>
    </source>
</evidence>
<comment type="function">
    <text evidence="9">Catalyzes the transfer of the phosphoribosyl group of 5-phosphorylribose-1-pyrophosphate (PRPP) to anthranilate to yield N-(5'-phosphoribosyl)-anthranilate (PRA).</text>
</comment>
<evidence type="ECO:0000313" key="12">
    <source>
        <dbReference type="EMBL" id="BBO35058.1"/>
    </source>
</evidence>
<dbReference type="SUPFAM" id="SSF47648">
    <property type="entry name" value="Nucleoside phosphorylase/phosphoribosyltransferase N-terminal domain"/>
    <property type="match status" value="1"/>
</dbReference>
<feature type="domain" description="Glycosyl transferase family 3 N-terminal" evidence="11">
    <location>
        <begin position="7"/>
        <end position="68"/>
    </location>
</feature>
<dbReference type="GO" id="GO:0000287">
    <property type="term" value="F:magnesium ion binding"/>
    <property type="evidence" value="ECO:0007669"/>
    <property type="project" value="UniProtKB-UniRule"/>
</dbReference>
<evidence type="ECO:0000256" key="2">
    <source>
        <dbReference type="ARBA" id="ARBA00022605"/>
    </source>
</evidence>
<feature type="binding site" evidence="9">
    <location>
        <begin position="86"/>
        <end position="87"/>
    </location>
    <ligand>
        <name>5-phospho-alpha-D-ribose 1-diphosphate</name>
        <dbReference type="ChEBI" id="CHEBI:58017"/>
    </ligand>
</feature>
<dbReference type="InterPro" id="IPR036320">
    <property type="entry name" value="Glycosyl_Trfase_fam3_N_dom_sf"/>
</dbReference>
<keyword evidence="6 9" id="KW-0057">Aromatic amino acid biosynthesis</keyword>
<feature type="binding site" evidence="9">
    <location>
        <position position="83"/>
    </location>
    <ligand>
        <name>anthranilate</name>
        <dbReference type="ChEBI" id="CHEBI:16567"/>
        <label>1</label>
    </ligand>
</feature>
<dbReference type="Pfam" id="PF02885">
    <property type="entry name" value="Glycos_trans_3N"/>
    <property type="match status" value="1"/>
</dbReference>
<comment type="cofactor">
    <cofactor evidence="9">
        <name>Mg(2+)</name>
        <dbReference type="ChEBI" id="CHEBI:18420"/>
    </cofactor>
    <text evidence="9">Binds 2 magnesium ions per monomer.</text>
</comment>
<dbReference type="PANTHER" id="PTHR43285:SF2">
    <property type="entry name" value="ANTHRANILATE PHOSPHORIBOSYLTRANSFERASE"/>
    <property type="match status" value="1"/>
</dbReference>
<evidence type="ECO:0000256" key="3">
    <source>
        <dbReference type="ARBA" id="ARBA00022676"/>
    </source>
</evidence>
<dbReference type="GO" id="GO:0004048">
    <property type="term" value="F:anthranilate phosphoribosyltransferase activity"/>
    <property type="evidence" value="ECO:0007669"/>
    <property type="project" value="UniProtKB-UniRule"/>
</dbReference>
<dbReference type="Pfam" id="PF00591">
    <property type="entry name" value="Glycos_transf_3"/>
    <property type="match status" value="1"/>
</dbReference>
<evidence type="ECO:0000313" key="13">
    <source>
        <dbReference type="Proteomes" id="UP000326837"/>
    </source>
</evidence>
<comment type="caution">
    <text evidence="9">Lacks conserved residue(s) required for the propagation of feature annotation.</text>
</comment>
<keyword evidence="4 9" id="KW-0808">Transferase</keyword>
<dbReference type="InterPro" id="IPR005940">
    <property type="entry name" value="Anthranilate_Pribosyl_Tfrase"/>
</dbReference>
<evidence type="ECO:0000259" key="11">
    <source>
        <dbReference type="Pfam" id="PF02885"/>
    </source>
</evidence>
<comment type="subunit">
    <text evidence="9">Homodimer.</text>
</comment>
<organism evidence="12 13">
    <name type="scientific">Lacipirellula parvula</name>
    <dbReference type="NCBI Taxonomy" id="2650471"/>
    <lineage>
        <taxon>Bacteria</taxon>
        <taxon>Pseudomonadati</taxon>
        <taxon>Planctomycetota</taxon>
        <taxon>Planctomycetia</taxon>
        <taxon>Pirellulales</taxon>
        <taxon>Lacipirellulaceae</taxon>
        <taxon>Lacipirellula</taxon>
    </lineage>
</organism>
<dbReference type="KEGG" id="lpav:PLANPX_4670"/>
<feature type="binding site" evidence="9">
    <location>
        <position position="114"/>
    </location>
    <ligand>
        <name>anthranilate</name>
        <dbReference type="ChEBI" id="CHEBI:16567"/>
        <label>1</label>
    </ligand>
</feature>
<feature type="domain" description="Glycosyl transferase family 3" evidence="10">
    <location>
        <begin position="78"/>
        <end position="326"/>
    </location>
</feature>
<evidence type="ECO:0000256" key="6">
    <source>
        <dbReference type="ARBA" id="ARBA00023141"/>
    </source>
</evidence>
<comment type="similarity">
    <text evidence="8">In the C-terminal section; belongs to the anthranilate phosphoribosyltransferase family.</text>
</comment>
<feature type="binding site" evidence="9">
    <location>
        <position position="169"/>
    </location>
    <ligand>
        <name>anthranilate</name>
        <dbReference type="ChEBI" id="CHEBI:16567"/>
        <label>2</label>
    </ligand>
</feature>
<accession>A0A5K7XEY2</accession>
<feature type="binding site" evidence="9">
    <location>
        <begin position="93"/>
        <end position="96"/>
    </location>
    <ligand>
        <name>5-phospho-alpha-D-ribose 1-diphosphate</name>
        <dbReference type="ChEBI" id="CHEBI:58017"/>
    </ligand>
</feature>
<proteinExistence type="inferred from homology"/>
<dbReference type="PANTHER" id="PTHR43285">
    <property type="entry name" value="ANTHRANILATE PHOSPHORIBOSYLTRANSFERASE"/>
    <property type="match status" value="1"/>
</dbReference>
<evidence type="ECO:0000256" key="9">
    <source>
        <dbReference type="HAMAP-Rule" id="MF_00211"/>
    </source>
</evidence>
<reference evidence="13" key="1">
    <citation type="submission" date="2019-10" db="EMBL/GenBank/DDBJ databases">
        <title>Lacipirellula parvula gen. nov., sp. nov., representing a lineage of planctomycetes widespread in freshwater anoxic habitats, and description of the family Lacipirellulaceae.</title>
        <authorList>
            <person name="Dedysh S.N."/>
            <person name="Kulichevskaya I.S."/>
            <person name="Beletsky A.V."/>
            <person name="Rakitin A.L."/>
            <person name="Mardanov A.V."/>
            <person name="Ivanova A.A."/>
            <person name="Saltykova V.X."/>
            <person name="Rijpstra W.I.C."/>
            <person name="Sinninghe Damste J.S."/>
            <person name="Ravin N.V."/>
        </authorList>
    </citation>
    <scope>NUCLEOTIDE SEQUENCE [LARGE SCALE GENOMIC DNA]</scope>
    <source>
        <strain evidence="13">PX69</strain>
    </source>
</reference>
<evidence type="ECO:0000256" key="4">
    <source>
        <dbReference type="ARBA" id="ARBA00022679"/>
    </source>
</evidence>
<dbReference type="SUPFAM" id="SSF52418">
    <property type="entry name" value="Nucleoside phosphorylase/phosphoribosyltransferase catalytic domain"/>
    <property type="match status" value="1"/>
</dbReference>
<evidence type="ECO:0000256" key="8">
    <source>
        <dbReference type="ARBA" id="ARBA00061188"/>
    </source>
</evidence>
<comment type="catalytic activity">
    <reaction evidence="7 9">
        <text>N-(5-phospho-beta-D-ribosyl)anthranilate + diphosphate = 5-phospho-alpha-D-ribose 1-diphosphate + anthranilate</text>
        <dbReference type="Rhea" id="RHEA:11768"/>
        <dbReference type="ChEBI" id="CHEBI:16567"/>
        <dbReference type="ChEBI" id="CHEBI:18277"/>
        <dbReference type="ChEBI" id="CHEBI:33019"/>
        <dbReference type="ChEBI" id="CHEBI:58017"/>
        <dbReference type="EC" id="2.4.2.18"/>
    </reaction>
</comment>
<comment type="similarity">
    <text evidence="9">Belongs to the anthranilate phosphoribosyltransferase family.</text>
</comment>
<feature type="binding site" evidence="9">
    <location>
        <position position="229"/>
    </location>
    <ligand>
        <name>Mg(2+)</name>
        <dbReference type="ChEBI" id="CHEBI:18420"/>
        <label>1</label>
    </ligand>
</feature>